<dbReference type="AlphaFoldDB" id="A0A087TWU4"/>
<sequence length="86" mass="10090">MNLLNPFSSNLKTANSNLLTYFHQVHKQQGTKKYYSGWPLSPGCLFLIGQRDSQLQKVKNMQIKKLSMFRFIVYMKMHKCIFMVGI</sequence>
<dbReference type="EMBL" id="KK117114">
    <property type="protein sequence ID" value="KFM69583.1"/>
    <property type="molecule type" value="Genomic_DNA"/>
</dbReference>
<evidence type="ECO:0000313" key="1">
    <source>
        <dbReference type="EMBL" id="KFM69583.1"/>
    </source>
</evidence>
<evidence type="ECO:0000313" key="2">
    <source>
        <dbReference type="Proteomes" id="UP000054359"/>
    </source>
</evidence>
<proteinExistence type="predicted"/>
<organism evidence="1 2">
    <name type="scientific">Stegodyphus mimosarum</name>
    <name type="common">African social velvet spider</name>
    <dbReference type="NCBI Taxonomy" id="407821"/>
    <lineage>
        <taxon>Eukaryota</taxon>
        <taxon>Metazoa</taxon>
        <taxon>Ecdysozoa</taxon>
        <taxon>Arthropoda</taxon>
        <taxon>Chelicerata</taxon>
        <taxon>Arachnida</taxon>
        <taxon>Araneae</taxon>
        <taxon>Araneomorphae</taxon>
        <taxon>Entelegynae</taxon>
        <taxon>Eresoidea</taxon>
        <taxon>Eresidae</taxon>
        <taxon>Stegodyphus</taxon>
    </lineage>
</organism>
<protein>
    <submittedName>
        <fullName evidence="1">Uncharacterized protein</fullName>
    </submittedName>
</protein>
<keyword evidence="2" id="KW-1185">Reference proteome</keyword>
<dbReference type="Proteomes" id="UP000054359">
    <property type="component" value="Unassembled WGS sequence"/>
</dbReference>
<accession>A0A087TWU4</accession>
<name>A0A087TWU4_STEMI</name>
<reference evidence="1 2" key="1">
    <citation type="submission" date="2013-11" db="EMBL/GenBank/DDBJ databases">
        <title>Genome sequencing of Stegodyphus mimosarum.</title>
        <authorList>
            <person name="Bechsgaard J."/>
        </authorList>
    </citation>
    <scope>NUCLEOTIDE SEQUENCE [LARGE SCALE GENOMIC DNA]</scope>
</reference>
<gene>
    <name evidence="1" type="ORF">X975_15604</name>
</gene>
<feature type="non-terminal residue" evidence="1">
    <location>
        <position position="86"/>
    </location>
</feature>